<sequence length="1088" mass="120030">MKISNFSIKRPVFTIVTMLLVIILGVVSFTRIPLKLIPEINPPVAVVVTSYPGAGPQEVLDKVSKPLENNLATVPGLDTITSTSQEGASLILMEFTWDTDVDEIQTEVMQRIDQTSLPDDAGDPRYLKFDPSQFPIIQLSLRGEADEDELQTLSSDLESELSRVEGVASVSVYGSPIKDVVVSLDQDQLQAYQLTQDDIVNVIAANDISLPGETVISGEKQLTTRVVSTIDSLDTLKELVITKNPMTGEDITIADVADVNMVERDEQTITRTNETPSVILSVLQKSDSNTVQVSNAFKDTLNDLLDQEKYENITADIILDQGDYIQTVIDNILQSLILGGIFAMLVLFFFLKGWRSPIIIAVAIPYSVIVSFVLMFFADFTLNIMTLGGLALGIGMLVDNSIVVIENIYRHLSMGKDPKQASRDATKEVGSAIIASTLTTIAVFFPVVFIEGIIGDLFKEFSFTIAFSLLASLFVALTVVPMMASKMLKAPKGNMEEKRQRSSFLSSVERIVKWSLAHRLAVLSIALLLVVGSLFGLSKVGTQFLPNSDEGYFSIQVQLENGTSLEETEKVVAAIENELQDEDAIDVYVSMIGSTQMQAAQGTTTANTAEIYVTMKELSERDLSVFDFIEEKQKEFERAAQRENPSAELSISTQSSTGLDPNTLSFTVTDSDPSRLEQSVALIYDALKDLKDVTEISTDLTETVDEVQIEIDREKALEHGFVPSQIAMVVNNVTRGVTATNFVDENADVFDVKVEYDEEITRDIDQLKNVLIRKNDGTFVKLSDVAEINIGESPVNIQRMDQQSVVSVTLKYSTDVSLGEISNEVDDEIANLDLPDETKITYSGERDYLDSALNDLFLAFALAIVFVYIVMAAQFESFKYPFVIMFTVPLMVIGVAIALIVTNTPVSIMAFVGIIVLAGIVVNNAIVIVDYINKLKEQGMKSYDAIVQAVKDRLRPVLMTALTTILGLIPLSLGLGEGTEMTQPLGIAVIGGLLSSTLLTLVVIPVIYSLFDKETRHLNRKYRLPDGQIIPAYLLEDRIVKEDDDDENKSNVPMKKDVQKEDLIFMLEHLADLLKKENRKKDEDPDKK</sequence>
<keyword evidence="2" id="KW-1133">Transmembrane helix</keyword>
<dbReference type="GO" id="GO:0042910">
    <property type="term" value="F:xenobiotic transmembrane transporter activity"/>
    <property type="evidence" value="ECO:0007669"/>
    <property type="project" value="TreeGrafter"/>
</dbReference>
<keyword evidence="2" id="KW-0472">Membrane</keyword>
<name>A0A9E8LX90_9BACI</name>
<feature type="transmembrane region" description="Helical" evidence="2">
    <location>
        <begin position="429"/>
        <end position="449"/>
    </location>
</feature>
<accession>A0A9E8LX90</accession>
<feature type="transmembrane region" description="Helical" evidence="2">
    <location>
        <begin position="954"/>
        <end position="973"/>
    </location>
</feature>
<feature type="transmembrane region" description="Helical" evidence="2">
    <location>
        <begin position="520"/>
        <end position="538"/>
    </location>
</feature>
<protein>
    <submittedName>
        <fullName evidence="3">Efflux RND transporter permease subunit</fullName>
    </submittedName>
</protein>
<feature type="compositionally biased region" description="Polar residues" evidence="1">
    <location>
        <begin position="643"/>
        <end position="662"/>
    </location>
</feature>
<dbReference type="SUPFAM" id="SSF82866">
    <property type="entry name" value="Multidrug efflux transporter AcrB transmembrane domain"/>
    <property type="match status" value="2"/>
</dbReference>
<dbReference type="Gene3D" id="3.30.70.1430">
    <property type="entry name" value="Multidrug efflux transporter AcrB pore domain"/>
    <property type="match status" value="2"/>
</dbReference>
<evidence type="ECO:0000256" key="2">
    <source>
        <dbReference type="SAM" id="Phobius"/>
    </source>
</evidence>
<dbReference type="PANTHER" id="PTHR32063:SF0">
    <property type="entry name" value="SWARMING MOTILITY PROTEIN SWRC"/>
    <property type="match status" value="1"/>
</dbReference>
<keyword evidence="4" id="KW-1185">Reference proteome</keyword>
<evidence type="ECO:0000256" key="1">
    <source>
        <dbReference type="SAM" id="MobiDB-lite"/>
    </source>
</evidence>
<dbReference type="InterPro" id="IPR027463">
    <property type="entry name" value="AcrB_DN_DC_subdom"/>
</dbReference>
<dbReference type="Proteomes" id="UP001164718">
    <property type="component" value="Chromosome"/>
</dbReference>
<keyword evidence="2" id="KW-0812">Transmembrane</keyword>
<evidence type="ECO:0000313" key="4">
    <source>
        <dbReference type="Proteomes" id="UP001164718"/>
    </source>
</evidence>
<dbReference type="Gene3D" id="3.30.2090.10">
    <property type="entry name" value="Multidrug efflux transporter AcrB TolC docking domain, DN and DC subdomains"/>
    <property type="match status" value="2"/>
</dbReference>
<dbReference type="SUPFAM" id="SSF82693">
    <property type="entry name" value="Multidrug efflux transporter AcrB pore domain, PN1, PN2, PC1 and PC2 subdomains"/>
    <property type="match status" value="3"/>
</dbReference>
<dbReference type="RefSeq" id="WP_275418960.1">
    <property type="nucleotide sequence ID" value="NZ_CP106878.1"/>
</dbReference>
<dbReference type="InterPro" id="IPR001036">
    <property type="entry name" value="Acrflvin-R"/>
</dbReference>
<feature type="transmembrane region" description="Helical" evidence="2">
    <location>
        <begin position="908"/>
        <end position="933"/>
    </location>
</feature>
<gene>
    <name evidence="3" type="ORF">OE104_07540</name>
</gene>
<dbReference type="SUPFAM" id="SSF82714">
    <property type="entry name" value="Multidrug efflux transporter AcrB TolC docking domain, DN and DC subdomains"/>
    <property type="match status" value="2"/>
</dbReference>
<feature type="transmembrane region" description="Helical" evidence="2">
    <location>
        <begin position="985"/>
        <end position="1011"/>
    </location>
</feature>
<reference evidence="3" key="1">
    <citation type="submission" date="2022-09" db="EMBL/GenBank/DDBJ databases">
        <title>Complete Genomes of Fervidibacillus albus and Fervidibacillus halotolerans isolated from tidal flat sediments.</title>
        <authorList>
            <person name="Kwon K.K."/>
            <person name="Yang S.-H."/>
            <person name="Park M.J."/>
            <person name="Oh H.-M."/>
        </authorList>
    </citation>
    <scope>NUCLEOTIDE SEQUENCE</scope>
    <source>
        <strain evidence="3">MEBiC13591</strain>
    </source>
</reference>
<feature type="transmembrane region" description="Helical" evidence="2">
    <location>
        <begin position="332"/>
        <end position="351"/>
    </location>
</feature>
<dbReference type="AlphaFoldDB" id="A0A9E8LX90"/>
<proteinExistence type="predicted"/>
<dbReference type="Gene3D" id="3.30.70.1320">
    <property type="entry name" value="Multidrug efflux transporter AcrB pore domain like"/>
    <property type="match status" value="1"/>
</dbReference>
<organism evidence="3 4">
    <name type="scientific">Fervidibacillus albus</name>
    <dbReference type="NCBI Taxonomy" id="2980026"/>
    <lineage>
        <taxon>Bacteria</taxon>
        <taxon>Bacillati</taxon>
        <taxon>Bacillota</taxon>
        <taxon>Bacilli</taxon>
        <taxon>Bacillales</taxon>
        <taxon>Bacillaceae</taxon>
        <taxon>Fervidibacillus</taxon>
    </lineage>
</organism>
<dbReference type="EMBL" id="CP106878">
    <property type="protein sequence ID" value="WAA11137.1"/>
    <property type="molecule type" value="Genomic_DNA"/>
</dbReference>
<feature type="transmembrane region" description="Helical" evidence="2">
    <location>
        <begin position="12"/>
        <end position="34"/>
    </location>
</feature>
<dbReference type="Gene3D" id="3.30.70.1440">
    <property type="entry name" value="Multidrug efflux transporter AcrB pore domain"/>
    <property type="match status" value="1"/>
</dbReference>
<feature type="transmembrane region" description="Helical" evidence="2">
    <location>
        <begin position="882"/>
        <end position="902"/>
    </location>
</feature>
<evidence type="ECO:0000313" key="3">
    <source>
        <dbReference type="EMBL" id="WAA11137.1"/>
    </source>
</evidence>
<feature type="region of interest" description="Disordered" evidence="1">
    <location>
        <begin position="638"/>
        <end position="662"/>
    </location>
</feature>
<dbReference type="PRINTS" id="PR00702">
    <property type="entry name" value="ACRIFLAVINRP"/>
</dbReference>
<feature type="transmembrane region" description="Helical" evidence="2">
    <location>
        <begin position="384"/>
        <end position="409"/>
    </location>
</feature>
<feature type="transmembrane region" description="Helical" evidence="2">
    <location>
        <begin position="358"/>
        <end position="378"/>
    </location>
</feature>
<feature type="transmembrane region" description="Helical" evidence="2">
    <location>
        <begin position="461"/>
        <end position="484"/>
    </location>
</feature>
<dbReference type="Gene3D" id="1.20.1640.10">
    <property type="entry name" value="Multidrug efflux transporter AcrB transmembrane domain"/>
    <property type="match status" value="2"/>
</dbReference>
<dbReference type="PANTHER" id="PTHR32063">
    <property type="match status" value="1"/>
</dbReference>
<dbReference type="GO" id="GO:0005886">
    <property type="term" value="C:plasma membrane"/>
    <property type="evidence" value="ECO:0007669"/>
    <property type="project" value="TreeGrafter"/>
</dbReference>
<dbReference type="Pfam" id="PF00873">
    <property type="entry name" value="ACR_tran"/>
    <property type="match status" value="1"/>
</dbReference>
<dbReference type="KEGG" id="faf:OE104_07540"/>
<feature type="transmembrane region" description="Helical" evidence="2">
    <location>
        <begin position="856"/>
        <end position="875"/>
    </location>
</feature>